<dbReference type="Pfam" id="PF13561">
    <property type="entry name" value="adh_short_C2"/>
    <property type="match status" value="1"/>
</dbReference>
<dbReference type="RefSeq" id="WP_024894535.1">
    <property type="nucleotide sequence ID" value="NZ_JAAOMO010000015.1"/>
</dbReference>
<keyword evidence="6" id="KW-1185">Reference proteome</keyword>
<dbReference type="Proteomes" id="UP000095008">
    <property type="component" value="Unassembled WGS sequence"/>
</dbReference>
<dbReference type="InterPro" id="IPR036291">
    <property type="entry name" value="NAD(P)-bd_dom_sf"/>
</dbReference>
<dbReference type="Proteomes" id="UP000094893">
    <property type="component" value="Unassembled WGS sequence"/>
</dbReference>
<reference evidence="3 5" key="1">
    <citation type="journal article" date="2016" name="Int. J. Mol. Sci.">
        <title>Comparative genomics of the extreme acidophile Acidithiobacillus thiooxidans reveals intraspecific divergence and niche adaptation.</title>
        <authorList>
            <person name="Zhang X."/>
            <person name="Feng X."/>
            <person name="Tao J."/>
            <person name="Ma L."/>
            <person name="Xiao Y."/>
            <person name="Liang Y."/>
            <person name="Liu X."/>
            <person name="Yin H."/>
        </authorList>
    </citation>
    <scope>NUCLEOTIDE SEQUENCE [LARGE SCALE GENOMIC DNA]</scope>
    <source>
        <strain evidence="4 5">A02</strain>
        <strain evidence="3">DXS-W</strain>
    </source>
</reference>
<dbReference type="eggNOG" id="COG1028">
    <property type="taxonomic scope" value="Bacteria"/>
</dbReference>
<comment type="similarity">
    <text evidence="1">Belongs to the short-chain dehydrogenases/reductases (SDR) family.</text>
</comment>
<dbReference type="InterPro" id="IPR002347">
    <property type="entry name" value="SDR_fam"/>
</dbReference>
<organism evidence="3 6">
    <name type="scientific">Acidithiobacillus thiooxidans</name>
    <name type="common">Thiobacillus thiooxidans</name>
    <dbReference type="NCBI Taxonomy" id="930"/>
    <lineage>
        <taxon>Bacteria</taxon>
        <taxon>Pseudomonadati</taxon>
        <taxon>Pseudomonadota</taxon>
        <taxon>Acidithiobacillia</taxon>
        <taxon>Acidithiobacillales</taxon>
        <taxon>Acidithiobacillaceae</taxon>
        <taxon>Acidithiobacillus</taxon>
    </lineage>
</organism>
<dbReference type="PANTHER" id="PTHR43477">
    <property type="entry name" value="DIHYDROANTICAPSIN 7-DEHYDROGENASE"/>
    <property type="match status" value="1"/>
</dbReference>
<evidence type="ECO:0000313" key="3">
    <source>
        <dbReference type="EMBL" id="OCX71526.1"/>
    </source>
</evidence>
<keyword evidence="2" id="KW-0560">Oxidoreductase</keyword>
<comment type="caution">
    <text evidence="3">The sequence shown here is derived from an EMBL/GenBank/DDBJ whole genome shotgun (WGS) entry which is preliminary data.</text>
</comment>
<evidence type="ECO:0000313" key="4">
    <source>
        <dbReference type="EMBL" id="OCX73664.1"/>
    </source>
</evidence>
<sequence length="245" mass="26372">MKPWLIVTGASGSLAETFIRLALKSDWRILAVTRQKDLPAIFESSEITIIQADVSTMTGTGSVINFFKERDEVPEGLAHLAGSFLLAGLLQTSEEQYRACLAANLDSAFFMLKAFVTLRKKRDNGGSAVFVSSVVSESGVAFHEAVAAAKGGLESLVRASAATHARDGIRINAVRSGLMDTKAAAHLLRNEQSRKMAQKQYPLGELIQPDQVAKAILFLLEEAQITGQILSVDGGFNAIRPLVTI</sequence>
<evidence type="ECO:0000313" key="6">
    <source>
        <dbReference type="Proteomes" id="UP000095008"/>
    </source>
</evidence>
<name>A0A1C2I696_ACITH</name>
<dbReference type="PANTHER" id="PTHR43477:SF1">
    <property type="entry name" value="DIHYDROANTICAPSIN 7-DEHYDROGENASE"/>
    <property type="match status" value="1"/>
</dbReference>
<dbReference type="EMBL" id="LWSA01000098">
    <property type="protein sequence ID" value="OCX73664.1"/>
    <property type="molecule type" value="Genomic_DNA"/>
</dbReference>
<dbReference type="Gene3D" id="3.40.50.720">
    <property type="entry name" value="NAD(P)-binding Rossmann-like Domain"/>
    <property type="match status" value="1"/>
</dbReference>
<accession>A0A1C2I696</accession>
<dbReference type="AlphaFoldDB" id="A0A1C2I696"/>
<evidence type="ECO:0000313" key="5">
    <source>
        <dbReference type="Proteomes" id="UP000094893"/>
    </source>
</evidence>
<evidence type="ECO:0000256" key="1">
    <source>
        <dbReference type="ARBA" id="ARBA00006484"/>
    </source>
</evidence>
<dbReference type="GO" id="GO:0016491">
    <property type="term" value="F:oxidoreductase activity"/>
    <property type="evidence" value="ECO:0007669"/>
    <property type="project" value="UniProtKB-KW"/>
</dbReference>
<dbReference type="InterPro" id="IPR051122">
    <property type="entry name" value="SDR_DHRS6-like"/>
</dbReference>
<evidence type="ECO:0000256" key="2">
    <source>
        <dbReference type="ARBA" id="ARBA00023002"/>
    </source>
</evidence>
<proteinExistence type="inferred from homology"/>
<dbReference type="CDD" id="cd05233">
    <property type="entry name" value="SDR_c"/>
    <property type="match status" value="1"/>
</dbReference>
<protein>
    <submittedName>
        <fullName evidence="3">SDR family oxidoreductase</fullName>
    </submittedName>
</protein>
<dbReference type="PRINTS" id="PR00081">
    <property type="entry name" value="GDHRDH"/>
</dbReference>
<gene>
    <name evidence="3" type="ORF">A6M23_11730</name>
    <name evidence="4" type="ORF">A6P07_07910</name>
</gene>
<dbReference type="STRING" id="930.GCA_002079865_01847"/>
<dbReference type="OrthoDB" id="156828at2"/>
<dbReference type="EMBL" id="LWRY01000132">
    <property type="protein sequence ID" value="OCX71526.1"/>
    <property type="molecule type" value="Genomic_DNA"/>
</dbReference>
<dbReference type="SUPFAM" id="SSF51735">
    <property type="entry name" value="NAD(P)-binding Rossmann-fold domains"/>
    <property type="match status" value="1"/>
</dbReference>